<evidence type="ECO:0000256" key="1">
    <source>
        <dbReference type="PROSITE-ProRule" id="PRU00169"/>
    </source>
</evidence>
<dbReference type="EMBL" id="HG916852">
    <property type="protein sequence ID" value="CDM56439.1"/>
    <property type="molecule type" value="Genomic_DNA"/>
</dbReference>
<evidence type="ECO:0000313" key="3">
    <source>
        <dbReference type="EMBL" id="CDM56439.1"/>
    </source>
</evidence>
<feature type="modified residue" description="4-aspartylphosphate" evidence="1">
    <location>
        <position position="70"/>
    </location>
</feature>
<protein>
    <submittedName>
        <fullName evidence="3">Transcriptional regulator ycf27 OmpR-like protein</fullName>
    </submittedName>
</protein>
<dbReference type="InterPro" id="IPR001789">
    <property type="entry name" value="Sig_transdc_resp-reg_receiver"/>
</dbReference>
<proteinExistence type="predicted"/>
<evidence type="ECO:0000313" key="4">
    <source>
        <dbReference type="Proteomes" id="UP000019443"/>
    </source>
</evidence>
<dbReference type="KEGG" id="rhl:LPU83_0761"/>
<dbReference type="SUPFAM" id="SSF52172">
    <property type="entry name" value="CheY-like"/>
    <property type="match status" value="1"/>
</dbReference>
<feature type="domain" description="Response regulatory" evidence="2">
    <location>
        <begin position="13"/>
        <end position="134"/>
    </location>
</feature>
<dbReference type="eggNOG" id="COG0745">
    <property type="taxonomic scope" value="Bacteria"/>
</dbReference>
<dbReference type="SMART" id="SM00448">
    <property type="entry name" value="REC"/>
    <property type="match status" value="1"/>
</dbReference>
<dbReference type="PATRIC" id="fig|348824.6.peg.823"/>
<dbReference type="InterPro" id="IPR011006">
    <property type="entry name" value="CheY-like_superfamily"/>
</dbReference>
<dbReference type="Proteomes" id="UP000019443">
    <property type="component" value="Chromosome"/>
</dbReference>
<keyword evidence="1" id="KW-0597">Phosphoprotein</keyword>
<gene>
    <name evidence="3" type="ORF">LPU83_0761</name>
</gene>
<organism evidence="3 4">
    <name type="scientific">Rhizobium favelukesii</name>
    <dbReference type="NCBI Taxonomy" id="348824"/>
    <lineage>
        <taxon>Bacteria</taxon>
        <taxon>Pseudomonadati</taxon>
        <taxon>Pseudomonadota</taxon>
        <taxon>Alphaproteobacteria</taxon>
        <taxon>Hyphomicrobiales</taxon>
        <taxon>Rhizobiaceae</taxon>
        <taxon>Rhizobium/Agrobacterium group</taxon>
        <taxon>Rhizobium</taxon>
    </lineage>
</organism>
<dbReference type="PROSITE" id="PS50110">
    <property type="entry name" value="RESPONSE_REGULATORY"/>
    <property type="match status" value="1"/>
</dbReference>
<dbReference type="InterPro" id="IPR052893">
    <property type="entry name" value="TCS_response_regulator"/>
</dbReference>
<dbReference type="Gene3D" id="3.40.50.2300">
    <property type="match status" value="1"/>
</dbReference>
<evidence type="ECO:0000259" key="2">
    <source>
        <dbReference type="PROSITE" id="PS50110"/>
    </source>
</evidence>
<sequence>MEARWFERINMPTIFYVDDNGDDLFYADYVRKKQQIDVTLLCFSKAESAMQALEEACVKGEGLPDALIVDLYMPLDSGLDLIARLRADSRFSRIRLGVCTGSDAEEDRRRALAAGADFYAEKPIDLPAVIAQMS</sequence>
<dbReference type="PANTHER" id="PTHR44520:SF2">
    <property type="entry name" value="RESPONSE REGULATOR RCP1"/>
    <property type="match status" value="1"/>
</dbReference>
<dbReference type="Pfam" id="PF00072">
    <property type="entry name" value="Response_reg"/>
    <property type="match status" value="1"/>
</dbReference>
<dbReference type="HOGENOM" id="CLU_000445_69_17_5"/>
<dbReference type="AlphaFoldDB" id="W6R679"/>
<dbReference type="PANTHER" id="PTHR44520">
    <property type="entry name" value="RESPONSE REGULATOR RCP1-RELATED"/>
    <property type="match status" value="1"/>
</dbReference>
<dbReference type="GO" id="GO:0000160">
    <property type="term" value="P:phosphorelay signal transduction system"/>
    <property type="evidence" value="ECO:0007669"/>
    <property type="project" value="InterPro"/>
</dbReference>
<reference evidence="3" key="1">
    <citation type="submission" date="2013-11" db="EMBL/GenBank/DDBJ databases">
        <title>Draft genome sequence of the broad-host-range Rhizobium sp. LPU83 strain, a member of the low-genetic diversity Oregon-like Rhizobium sp. group.</title>
        <authorList>
            <person name="Wibberg D."/>
            <person name="Puehler A."/>
            <person name="Schlueter A."/>
        </authorList>
    </citation>
    <scope>NUCLEOTIDE SEQUENCE [LARGE SCALE GENOMIC DNA]</scope>
    <source>
        <strain evidence="3">LPU83</strain>
    </source>
</reference>
<name>W6R679_9HYPH</name>
<accession>W6R679</accession>
<keyword evidence="4" id="KW-1185">Reference proteome</keyword>